<dbReference type="Pfam" id="PF16158">
    <property type="entry name" value="N_BRCA1_IG"/>
    <property type="match status" value="1"/>
</dbReference>
<dbReference type="EMBL" id="CCKQ01012938">
    <property type="protein sequence ID" value="CDW84571.1"/>
    <property type="molecule type" value="Genomic_DNA"/>
</dbReference>
<proteinExistence type="predicted"/>
<evidence type="ECO:0000313" key="4">
    <source>
        <dbReference type="Proteomes" id="UP000039865"/>
    </source>
</evidence>
<name>A0A078ARG5_STYLE</name>
<dbReference type="Gene3D" id="2.60.40.10">
    <property type="entry name" value="Immunoglobulins"/>
    <property type="match status" value="1"/>
</dbReference>
<dbReference type="AlphaFoldDB" id="A0A078ARG5"/>
<evidence type="ECO:0000259" key="2">
    <source>
        <dbReference type="Pfam" id="PF16158"/>
    </source>
</evidence>
<sequence>MSNPQEIKRVEWLKISLDDKLKRIFNPSKDLKCLSNQVKSHFRELNDFILVNTPEVMEKEFALQWVTPQQKIIISDNDQLEEIYLMHSLSVDNKIPRFEIVAVIDGSLNQSNMRQSSIRNSELKNSMIYTEQNGGNIINDGSQFQSCYPSQSSIDRYYQQQQQKFDENLNPIQNPIKQSLLDELKSEESEEFEDSRSYFDSSEDEEEEDKKIMLTMRHFIRLEVEKKCIQYCEEDDDLKQMREKFELSSFNIQGQQEEEEEKIEYSQLIDVQQLKSSNLNNDQNKTKVDISVSMTSKMNESLTQSQILKFPFGLSTFKNFFSKKQMPQDRQLYAMILGQAENYLEAEVGTQCTLKWQIQNKARIQWPKGKVELVHIYSSPLALIENKKLDGILQPNESEEIQVGLFIPKDIKENYQIVLFRLRDKDGYFFGQPLIAIIKVLRNLQSGNLDQSQSLSQSMMRQSVVSIRKSSTEDFSAYNLSDEQLLGMASVLFDEGYGSFDRCYGIVRALRGDMKRAKETLSQLIFYECQF</sequence>
<reference evidence="3 4" key="1">
    <citation type="submission" date="2014-06" db="EMBL/GenBank/DDBJ databases">
        <authorList>
            <person name="Swart Estienne"/>
        </authorList>
    </citation>
    <scope>NUCLEOTIDE SEQUENCE [LARGE SCALE GENOMIC DNA]</scope>
    <source>
        <strain evidence="3 4">130c</strain>
    </source>
</reference>
<gene>
    <name evidence="3" type="primary">Contig6687.g7155</name>
    <name evidence="3" type="ORF">STYLEM_13636</name>
</gene>
<dbReference type="InterPro" id="IPR032350">
    <property type="entry name" value="Nbr1_FW"/>
</dbReference>
<evidence type="ECO:0000313" key="3">
    <source>
        <dbReference type="EMBL" id="CDW84571.1"/>
    </source>
</evidence>
<dbReference type="InterPro" id="IPR013783">
    <property type="entry name" value="Ig-like_fold"/>
</dbReference>
<dbReference type="Proteomes" id="UP000039865">
    <property type="component" value="Unassembled WGS sequence"/>
</dbReference>
<dbReference type="OrthoDB" id="10573327at2759"/>
<feature type="region of interest" description="Disordered" evidence="1">
    <location>
        <begin position="184"/>
        <end position="209"/>
    </location>
</feature>
<organism evidence="3 4">
    <name type="scientific">Stylonychia lemnae</name>
    <name type="common">Ciliate</name>
    <dbReference type="NCBI Taxonomy" id="5949"/>
    <lineage>
        <taxon>Eukaryota</taxon>
        <taxon>Sar</taxon>
        <taxon>Alveolata</taxon>
        <taxon>Ciliophora</taxon>
        <taxon>Intramacronucleata</taxon>
        <taxon>Spirotrichea</taxon>
        <taxon>Stichotrichia</taxon>
        <taxon>Sporadotrichida</taxon>
        <taxon>Oxytrichidae</taxon>
        <taxon>Stylonychinae</taxon>
        <taxon>Stylonychia</taxon>
    </lineage>
</organism>
<feature type="domain" description="Nbr1 FW" evidence="2">
    <location>
        <begin position="347"/>
        <end position="440"/>
    </location>
</feature>
<evidence type="ECO:0000256" key="1">
    <source>
        <dbReference type="SAM" id="MobiDB-lite"/>
    </source>
</evidence>
<dbReference type="InParanoid" id="A0A078ARG5"/>
<protein>
    <recommendedName>
        <fullName evidence="2">Nbr1 FW domain-containing protein</fullName>
    </recommendedName>
</protein>
<accession>A0A078ARG5</accession>
<keyword evidence="4" id="KW-1185">Reference proteome</keyword>